<protein>
    <submittedName>
        <fullName evidence="2">Uncharacterized protein</fullName>
    </submittedName>
</protein>
<organism evidence="2 3">
    <name type="scientific">Trebonia kvetii</name>
    <dbReference type="NCBI Taxonomy" id="2480626"/>
    <lineage>
        <taxon>Bacteria</taxon>
        <taxon>Bacillati</taxon>
        <taxon>Actinomycetota</taxon>
        <taxon>Actinomycetes</taxon>
        <taxon>Streptosporangiales</taxon>
        <taxon>Treboniaceae</taxon>
        <taxon>Trebonia</taxon>
    </lineage>
</organism>
<dbReference type="Proteomes" id="UP000460272">
    <property type="component" value="Unassembled WGS sequence"/>
</dbReference>
<evidence type="ECO:0000313" key="2">
    <source>
        <dbReference type="EMBL" id="TVZ05066.1"/>
    </source>
</evidence>
<sequence>MGQRADSVEPARSPFPVAPADVPAAAVSAVKRTLLRNEHRVIEDPMDDELARLVVAVVIAALRDYDGQGGHARSPSAARGVAEAAGRPAASRGPRRAAYGELG</sequence>
<dbReference type="AlphaFoldDB" id="A0A6P2C3L7"/>
<evidence type="ECO:0000313" key="3">
    <source>
        <dbReference type="Proteomes" id="UP000460272"/>
    </source>
</evidence>
<feature type="compositionally biased region" description="Low complexity" evidence="1">
    <location>
        <begin position="74"/>
        <end position="92"/>
    </location>
</feature>
<comment type="caution">
    <text evidence="2">The sequence shown here is derived from an EMBL/GenBank/DDBJ whole genome shotgun (WGS) entry which is preliminary data.</text>
</comment>
<gene>
    <name evidence="2" type="ORF">EAS64_10620</name>
</gene>
<dbReference type="RefSeq" id="WP_145852772.1">
    <property type="nucleotide sequence ID" value="NZ_RPFW01000002.1"/>
</dbReference>
<proteinExistence type="predicted"/>
<dbReference type="EMBL" id="RPFW01000002">
    <property type="protein sequence ID" value="TVZ05066.1"/>
    <property type="molecule type" value="Genomic_DNA"/>
</dbReference>
<feature type="region of interest" description="Disordered" evidence="1">
    <location>
        <begin position="68"/>
        <end position="103"/>
    </location>
</feature>
<evidence type="ECO:0000256" key="1">
    <source>
        <dbReference type="SAM" id="MobiDB-lite"/>
    </source>
</evidence>
<accession>A0A6P2C3L7</accession>
<name>A0A6P2C3L7_9ACTN</name>
<keyword evidence="3" id="KW-1185">Reference proteome</keyword>
<reference evidence="2 3" key="1">
    <citation type="submission" date="2018-11" db="EMBL/GenBank/DDBJ databases">
        <title>Trebonia kvetii gen.nov., sp.nov., a novel acidophilic actinobacterium, and proposal of the new actinobacterial family Treboniaceae fam. nov.</title>
        <authorList>
            <person name="Rapoport D."/>
            <person name="Sagova-Mareckova M."/>
            <person name="Sedlacek I."/>
            <person name="Provaznik J."/>
            <person name="Kralova S."/>
            <person name="Pavlinic D."/>
            <person name="Benes V."/>
            <person name="Kopecky J."/>
        </authorList>
    </citation>
    <scope>NUCLEOTIDE SEQUENCE [LARGE SCALE GENOMIC DNA]</scope>
    <source>
        <strain evidence="2 3">15Tr583</strain>
    </source>
</reference>